<dbReference type="GO" id="GO:0016301">
    <property type="term" value="F:kinase activity"/>
    <property type="evidence" value="ECO:0007669"/>
    <property type="project" value="UniProtKB-KW"/>
</dbReference>
<feature type="chain" id="PRO_5043507974" evidence="6">
    <location>
        <begin position="26"/>
        <end position="356"/>
    </location>
</feature>
<dbReference type="Gene3D" id="2.60.120.200">
    <property type="match status" value="1"/>
</dbReference>
<keyword evidence="5" id="KW-0812">Transmembrane</keyword>
<reference evidence="8" key="2">
    <citation type="submission" date="2023-06" db="EMBL/GenBank/DDBJ databases">
        <authorList>
            <person name="Ma L."/>
            <person name="Liu K.-W."/>
            <person name="Li Z."/>
            <person name="Hsiao Y.-Y."/>
            <person name="Qi Y."/>
            <person name="Fu T."/>
            <person name="Tang G."/>
            <person name="Zhang D."/>
            <person name="Sun W.-H."/>
            <person name="Liu D.-K."/>
            <person name="Li Y."/>
            <person name="Chen G.-Z."/>
            <person name="Liu X.-D."/>
            <person name="Liao X.-Y."/>
            <person name="Jiang Y.-T."/>
            <person name="Yu X."/>
            <person name="Hao Y."/>
            <person name="Huang J."/>
            <person name="Zhao X.-W."/>
            <person name="Ke S."/>
            <person name="Chen Y.-Y."/>
            <person name="Wu W.-L."/>
            <person name="Hsu J.-L."/>
            <person name="Lin Y.-F."/>
            <person name="Huang M.-D."/>
            <person name="Li C.-Y."/>
            <person name="Huang L."/>
            <person name="Wang Z.-W."/>
            <person name="Zhao X."/>
            <person name="Zhong W.-Y."/>
            <person name="Peng D.-H."/>
            <person name="Ahmad S."/>
            <person name="Lan S."/>
            <person name="Zhang J.-S."/>
            <person name="Tsai W.-C."/>
            <person name="Van De Peer Y."/>
            <person name="Liu Z.-J."/>
        </authorList>
    </citation>
    <scope>NUCLEOTIDE SEQUENCE</scope>
    <source>
        <strain evidence="8">CP</strain>
        <tissue evidence="8">Leaves</tissue>
    </source>
</reference>
<dbReference type="GO" id="GO:0005886">
    <property type="term" value="C:plasma membrane"/>
    <property type="evidence" value="ECO:0007669"/>
    <property type="project" value="UniProtKB-SubCell"/>
</dbReference>
<feature type="signal peptide" evidence="6">
    <location>
        <begin position="1"/>
        <end position="25"/>
    </location>
</feature>
<keyword evidence="8" id="KW-0418">Kinase</keyword>
<gene>
    <name evidence="8" type="primary">LECRK41</name>
    <name evidence="8" type="ORF">QJS10_CPA03g01137</name>
</gene>
<protein>
    <submittedName>
        <fullName evidence="8">L-type lectin-domain containing receptor kinase IV.1</fullName>
    </submittedName>
</protein>
<organism evidence="8 9">
    <name type="scientific">Acorus calamus</name>
    <name type="common">Sweet flag</name>
    <dbReference type="NCBI Taxonomy" id="4465"/>
    <lineage>
        <taxon>Eukaryota</taxon>
        <taxon>Viridiplantae</taxon>
        <taxon>Streptophyta</taxon>
        <taxon>Embryophyta</taxon>
        <taxon>Tracheophyta</taxon>
        <taxon>Spermatophyta</taxon>
        <taxon>Magnoliopsida</taxon>
        <taxon>Liliopsida</taxon>
        <taxon>Acoraceae</taxon>
        <taxon>Acorus</taxon>
    </lineage>
</organism>
<accession>A0AAV9F457</accession>
<dbReference type="InterPro" id="IPR019825">
    <property type="entry name" value="Lectin_legB_Mn/Ca_BS"/>
</dbReference>
<keyword evidence="8" id="KW-0808">Transferase</keyword>
<dbReference type="Pfam" id="PF00139">
    <property type="entry name" value="Lectin_legB"/>
    <property type="match status" value="1"/>
</dbReference>
<dbReference type="FunFam" id="2.60.120.200:FF:000112">
    <property type="entry name" value="L-type lectin-domain containing receptor kinase V.9"/>
    <property type="match status" value="1"/>
</dbReference>
<proteinExistence type="inferred from homology"/>
<dbReference type="AlphaFoldDB" id="A0AAV9F457"/>
<evidence type="ECO:0000313" key="9">
    <source>
        <dbReference type="Proteomes" id="UP001180020"/>
    </source>
</evidence>
<dbReference type="Proteomes" id="UP001180020">
    <property type="component" value="Unassembled WGS sequence"/>
</dbReference>
<dbReference type="InterPro" id="IPR001220">
    <property type="entry name" value="Legume_lectin_dom"/>
</dbReference>
<reference evidence="8" key="1">
    <citation type="journal article" date="2023" name="Nat. Commun.">
        <title>Diploid and tetraploid genomes of Acorus and the evolution of monocots.</title>
        <authorList>
            <person name="Ma L."/>
            <person name="Liu K.W."/>
            <person name="Li Z."/>
            <person name="Hsiao Y.Y."/>
            <person name="Qi Y."/>
            <person name="Fu T."/>
            <person name="Tang G.D."/>
            <person name="Zhang D."/>
            <person name="Sun W.H."/>
            <person name="Liu D.K."/>
            <person name="Li Y."/>
            <person name="Chen G.Z."/>
            <person name="Liu X.D."/>
            <person name="Liao X.Y."/>
            <person name="Jiang Y.T."/>
            <person name="Yu X."/>
            <person name="Hao Y."/>
            <person name="Huang J."/>
            <person name="Zhao X.W."/>
            <person name="Ke S."/>
            <person name="Chen Y.Y."/>
            <person name="Wu W.L."/>
            <person name="Hsu J.L."/>
            <person name="Lin Y.F."/>
            <person name="Huang M.D."/>
            <person name="Li C.Y."/>
            <person name="Huang L."/>
            <person name="Wang Z.W."/>
            <person name="Zhao X."/>
            <person name="Zhong W.Y."/>
            <person name="Peng D.H."/>
            <person name="Ahmad S."/>
            <person name="Lan S."/>
            <person name="Zhang J.S."/>
            <person name="Tsai W.C."/>
            <person name="Van de Peer Y."/>
            <person name="Liu Z.J."/>
        </authorList>
    </citation>
    <scope>NUCLEOTIDE SEQUENCE</scope>
    <source>
        <strain evidence="8">CP</strain>
    </source>
</reference>
<keyword evidence="5" id="KW-0472">Membrane</keyword>
<evidence type="ECO:0000256" key="6">
    <source>
        <dbReference type="SAM" id="SignalP"/>
    </source>
</evidence>
<feature type="domain" description="Legume lectin" evidence="7">
    <location>
        <begin position="26"/>
        <end position="256"/>
    </location>
</feature>
<keyword evidence="5" id="KW-1133">Transmembrane helix</keyword>
<dbReference type="InterPro" id="IPR050258">
    <property type="entry name" value="Leguminous_Lectin"/>
</dbReference>
<feature type="transmembrane region" description="Helical" evidence="5">
    <location>
        <begin position="288"/>
        <end position="310"/>
    </location>
</feature>
<comment type="subcellular location">
    <subcellularLocation>
        <location evidence="1">Cell membrane</location>
        <topology evidence="1">Single-pass type I membrane protein</topology>
    </subcellularLocation>
</comment>
<dbReference type="InterPro" id="IPR013320">
    <property type="entry name" value="ConA-like_dom_sf"/>
</dbReference>
<comment type="similarity">
    <text evidence="2">Belongs to the leguminous lectin family.</text>
</comment>
<keyword evidence="8" id="KW-0675">Receptor</keyword>
<sequence length="356" mass="38339">MATSTLSSSPLLFFLLISTTTQSNSTHFTFDGFQSAANLTLDGISSVTPDRVLRLTNFTPHSTGHAFYPSPVPALSASFSTAFVFAIFDNGTGGHGFAFTISPTNHLIGQPGPYLGLFTPLNDGNATNHILAVEFDTIQTGMGDIDDNHVGIDINSIRSSTSRTASYFSRAGETEPVLLESGSTIQAWIDYDRATGVLNVTISPTSVPKPSRPLMSGKFNFSEVLLESMYVGFSSLTGKSSSYHRILGWSFSTDGVPTTPLDLLSLPSPLVLPDQTSYLKSKLATIKAGAISAIATLLSVIFIIAVALYIRRKSKLAKTLEAWELECQHRFRYKDLYKATNGFKDKGIIGHGGFGL</sequence>
<evidence type="ECO:0000256" key="4">
    <source>
        <dbReference type="ARBA" id="ARBA00022734"/>
    </source>
</evidence>
<evidence type="ECO:0000256" key="1">
    <source>
        <dbReference type="ARBA" id="ARBA00004251"/>
    </source>
</evidence>
<keyword evidence="6" id="KW-0732">Signal</keyword>
<dbReference type="PROSITE" id="PS00307">
    <property type="entry name" value="LECTIN_LEGUME_BETA"/>
    <property type="match status" value="1"/>
</dbReference>
<name>A0AAV9F457_ACOCL</name>
<evidence type="ECO:0000256" key="2">
    <source>
        <dbReference type="ARBA" id="ARBA00007606"/>
    </source>
</evidence>
<evidence type="ECO:0000256" key="5">
    <source>
        <dbReference type="SAM" id="Phobius"/>
    </source>
</evidence>
<dbReference type="PANTHER" id="PTHR32401">
    <property type="entry name" value="CONCANAVALIN A-LIKE LECTIN FAMILY PROTEIN"/>
    <property type="match status" value="1"/>
</dbReference>
<dbReference type="EMBL" id="JAUJYO010000003">
    <property type="protein sequence ID" value="KAK1320432.1"/>
    <property type="molecule type" value="Genomic_DNA"/>
</dbReference>
<comment type="caution">
    <text evidence="8">The sequence shown here is derived from an EMBL/GenBank/DDBJ whole genome shotgun (WGS) entry which is preliminary data.</text>
</comment>
<keyword evidence="3" id="KW-1003">Cell membrane</keyword>
<dbReference type="CDD" id="cd06899">
    <property type="entry name" value="lectin_legume_LecRK_Arcelin_ConA"/>
    <property type="match status" value="1"/>
</dbReference>
<evidence type="ECO:0000313" key="8">
    <source>
        <dbReference type="EMBL" id="KAK1320432.1"/>
    </source>
</evidence>
<dbReference type="SUPFAM" id="SSF49899">
    <property type="entry name" value="Concanavalin A-like lectins/glucanases"/>
    <property type="match status" value="1"/>
</dbReference>
<dbReference type="GO" id="GO:0030246">
    <property type="term" value="F:carbohydrate binding"/>
    <property type="evidence" value="ECO:0007669"/>
    <property type="project" value="UniProtKB-KW"/>
</dbReference>
<keyword evidence="4" id="KW-0430">Lectin</keyword>
<dbReference type="PANTHER" id="PTHR32401:SF51">
    <property type="entry name" value="NON-SPECIFIC SERINE_THREONINE PROTEIN KINASE"/>
    <property type="match status" value="1"/>
</dbReference>
<evidence type="ECO:0000256" key="3">
    <source>
        <dbReference type="ARBA" id="ARBA00022475"/>
    </source>
</evidence>
<keyword evidence="9" id="KW-1185">Reference proteome</keyword>
<evidence type="ECO:0000259" key="7">
    <source>
        <dbReference type="Pfam" id="PF00139"/>
    </source>
</evidence>